<dbReference type="GO" id="GO:0008237">
    <property type="term" value="F:metallopeptidase activity"/>
    <property type="evidence" value="ECO:0007669"/>
    <property type="project" value="UniProtKB-KW"/>
</dbReference>
<keyword evidence="6 8" id="KW-0482">Metalloprotease</keyword>
<reference evidence="8 9" key="1">
    <citation type="submission" date="2024-02" db="EMBL/GenBank/DDBJ databases">
        <title>New especies of Spiribacter isolated from saline water.</title>
        <authorList>
            <person name="Leon M.J."/>
            <person name="De La Haba R."/>
            <person name="Sanchez-Porro C."/>
            <person name="Ventosa A."/>
        </authorList>
    </citation>
    <scope>NUCLEOTIDE SEQUENCE [LARGE SCALE GENOMIC DNA]</scope>
    <source>
        <strain evidence="9">ag22IC6-390</strain>
    </source>
</reference>
<comment type="caution">
    <text evidence="8">The sequence shown here is derived from an EMBL/GenBank/DDBJ whole genome shotgun (WGS) entry which is preliminary data.</text>
</comment>
<evidence type="ECO:0000313" key="8">
    <source>
        <dbReference type="EMBL" id="MEX0468824.1"/>
    </source>
</evidence>
<dbReference type="Gene3D" id="1.25.40.10">
    <property type="entry name" value="Tetratricopeptide repeat domain"/>
    <property type="match status" value="1"/>
</dbReference>
<dbReference type="Gene3D" id="3.30.2010.10">
    <property type="entry name" value="Metalloproteases ('zincins'), catalytic domain"/>
    <property type="match status" value="1"/>
</dbReference>
<evidence type="ECO:0000256" key="1">
    <source>
        <dbReference type="ARBA" id="ARBA00001947"/>
    </source>
</evidence>
<evidence type="ECO:0000256" key="6">
    <source>
        <dbReference type="ARBA" id="ARBA00023049"/>
    </source>
</evidence>
<organism evidence="8 9">
    <name type="scientific">Spiribacter pallidus</name>
    <dbReference type="NCBI Taxonomy" id="1987936"/>
    <lineage>
        <taxon>Bacteria</taxon>
        <taxon>Pseudomonadati</taxon>
        <taxon>Pseudomonadota</taxon>
        <taxon>Gammaproteobacteria</taxon>
        <taxon>Chromatiales</taxon>
        <taxon>Ectothiorhodospiraceae</taxon>
        <taxon>Spiribacter</taxon>
    </lineage>
</organism>
<dbReference type="PANTHER" id="PTHR22726">
    <property type="entry name" value="METALLOENDOPEPTIDASE OMA1"/>
    <property type="match status" value="1"/>
</dbReference>
<keyword evidence="2" id="KW-0645">Protease</keyword>
<evidence type="ECO:0000256" key="3">
    <source>
        <dbReference type="ARBA" id="ARBA00022723"/>
    </source>
</evidence>
<evidence type="ECO:0000313" key="9">
    <source>
        <dbReference type="Proteomes" id="UP001556709"/>
    </source>
</evidence>
<protein>
    <submittedName>
        <fullName evidence="8">M48 family metalloprotease</fullName>
        <ecNumber evidence="8">3.4.24.-</ecNumber>
    </submittedName>
</protein>
<dbReference type="PANTHER" id="PTHR22726:SF1">
    <property type="entry name" value="METALLOENDOPEPTIDASE OMA1, MITOCHONDRIAL"/>
    <property type="match status" value="1"/>
</dbReference>
<dbReference type="EMBL" id="JBAKFM010000002">
    <property type="protein sequence ID" value="MEX0468824.1"/>
    <property type="molecule type" value="Genomic_DNA"/>
</dbReference>
<dbReference type="InterPro" id="IPR051156">
    <property type="entry name" value="Mito/Outer_Membr_Metalloprot"/>
</dbReference>
<comment type="cofactor">
    <cofactor evidence="1">
        <name>Zn(2+)</name>
        <dbReference type="ChEBI" id="CHEBI:29105"/>
    </cofactor>
</comment>
<dbReference type="EC" id="3.4.24.-" evidence="8"/>
<gene>
    <name evidence="8" type="ORF">V6X73_03645</name>
</gene>
<keyword evidence="4 8" id="KW-0378">Hydrolase</keyword>
<evidence type="ECO:0000256" key="4">
    <source>
        <dbReference type="ARBA" id="ARBA00022801"/>
    </source>
</evidence>
<dbReference type="Proteomes" id="UP001556709">
    <property type="component" value="Unassembled WGS sequence"/>
</dbReference>
<sequence length="472" mass="50871">MAPGWIVLVAILAFAHGSAAALDLSLPELGDPAARVLSSQEEARIGQQMMREIRREVALVDDPAINAYVRDLGTRIATATDMPGAAYRFFVVDDPRINAFAMPGGYVGVHSGLITASRNESELGAVIAHELAHVTQRHIARRVAATQGVNLRTTALVLAGLLIGSQNPQAGMAAATSGMASGIDSQLAYSRDHEREADRVGMRILARADLNPQGMPDFFQVLMDDSRYRSQPPAFLSTHPLTEARIADARAIARSIAPSEIFESPDHAFIRARARVLSAENPDEAVEAFAARVQSQPDRGNRYGLAYARIRAGDVDRARRLLDTLASEQPEHALLVLARAEAAMADNAPEAALAELNRGLSLFPDHPALTLTRVEVHLQSGRPDKALAITRTLSHQQPNAPEVWSLHARAASAAGDDDESALAMAQYYAVQGDTQAGLSQLKRLDPATATPNQMARARALRERWESRIAPDG</sequence>
<accession>A0ABV3TB20</accession>
<dbReference type="RefSeq" id="WP_367958959.1">
    <property type="nucleotide sequence ID" value="NZ_JBAKFK010000002.1"/>
</dbReference>
<dbReference type="InterPro" id="IPR011990">
    <property type="entry name" value="TPR-like_helical_dom_sf"/>
</dbReference>
<dbReference type="CDD" id="cd07333">
    <property type="entry name" value="M48C_bepA_like"/>
    <property type="match status" value="1"/>
</dbReference>
<keyword evidence="9" id="KW-1185">Reference proteome</keyword>
<evidence type="ECO:0000256" key="2">
    <source>
        <dbReference type="ARBA" id="ARBA00022670"/>
    </source>
</evidence>
<dbReference type="SUPFAM" id="SSF48452">
    <property type="entry name" value="TPR-like"/>
    <property type="match status" value="1"/>
</dbReference>
<proteinExistence type="predicted"/>
<feature type="domain" description="Peptidase M48" evidence="7">
    <location>
        <begin position="66"/>
        <end position="252"/>
    </location>
</feature>
<dbReference type="Pfam" id="PF14559">
    <property type="entry name" value="TPR_19"/>
    <property type="match status" value="1"/>
</dbReference>
<dbReference type="Pfam" id="PF01435">
    <property type="entry name" value="Peptidase_M48"/>
    <property type="match status" value="1"/>
</dbReference>
<keyword evidence="3" id="KW-0479">Metal-binding</keyword>
<keyword evidence="5" id="KW-0862">Zinc</keyword>
<dbReference type="InterPro" id="IPR001915">
    <property type="entry name" value="Peptidase_M48"/>
</dbReference>
<evidence type="ECO:0000259" key="7">
    <source>
        <dbReference type="Pfam" id="PF01435"/>
    </source>
</evidence>
<evidence type="ECO:0000256" key="5">
    <source>
        <dbReference type="ARBA" id="ARBA00022833"/>
    </source>
</evidence>
<name>A0ABV3TB20_9GAMM</name>